<accession>A0ABV5T2B3</accession>
<evidence type="ECO:0000313" key="7">
    <source>
        <dbReference type="Proteomes" id="UP001589611"/>
    </source>
</evidence>
<gene>
    <name evidence="6" type="ORF">ACFFPJ_13180</name>
</gene>
<keyword evidence="2 6" id="KW-0238">DNA-binding</keyword>
<dbReference type="CDD" id="cd01392">
    <property type="entry name" value="HTH_LacI"/>
    <property type="match status" value="1"/>
</dbReference>
<dbReference type="Gene3D" id="1.10.260.40">
    <property type="entry name" value="lambda repressor-like DNA-binding domains"/>
    <property type="match status" value="1"/>
</dbReference>
<dbReference type="RefSeq" id="WP_344715241.1">
    <property type="nucleotide sequence ID" value="NZ_BAAAWH010000001.1"/>
</dbReference>
<name>A0ABV5T2B3_9MICO</name>
<feature type="domain" description="HTH lacI-type" evidence="5">
    <location>
        <begin position="2"/>
        <end position="56"/>
    </location>
</feature>
<comment type="caution">
    <text evidence="6">The sequence shown here is derived from an EMBL/GenBank/DDBJ whole genome shotgun (WGS) entry which is preliminary data.</text>
</comment>
<evidence type="ECO:0000256" key="1">
    <source>
        <dbReference type="ARBA" id="ARBA00023015"/>
    </source>
</evidence>
<keyword evidence="1" id="KW-0805">Transcription regulation</keyword>
<dbReference type="InterPro" id="IPR010982">
    <property type="entry name" value="Lambda_DNA-bd_dom_sf"/>
</dbReference>
<protein>
    <submittedName>
        <fullName evidence="6">LacI family DNA-binding transcriptional regulator</fullName>
    </submittedName>
</protein>
<dbReference type="PROSITE" id="PS00356">
    <property type="entry name" value="HTH_LACI_1"/>
    <property type="match status" value="1"/>
</dbReference>
<keyword evidence="3" id="KW-0804">Transcription</keyword>
<dbReference type="PROSITE" id="PS50932">
    <property type="entry name" value="HTH_LACI_2"/>
    <property type="match status" value="1"/>
</dbReference>
<evidence type="ECO:0000256" key="2">
    <source>
        <dbReference type="ARBA" id="ARBA00023125"/>
    </source>
</evidence>
<evidence type="ECO:0000259" key="5">
    <source>
        <dbReference type="PROSITE" id="PS50932"/>
    </source>
</evidence>
<dbReference type="InterPro" id="IPR046335">
    <property type="entry name" value="LacI/GalR-like_sensor"/>
</dbReference>
<feature type="compositionally biased region" description="Basic and acidic residues" evidence="4">
    <location>
        <begin position="347"/>
        <end position="356"/>
    </location>
</feature>
<dbReference type="PANTHER" id="PTHR30146">
    <property type="entry name" value="LACI-RELATED TRANSCRIPTIONAL REPRESSOR"/>
    <property type="match status" value="1"/>
</dbReference>
<organism evidence="6 7">
    <name type="scientific">Microbacterium terregens</name>
    <dbReference type="NCBI Taxonomy" id="69363"/>
    <lineage>
        <taxon>Bacteria</taxon>
        <taxon>Bacillati</taxon>
        <taxon>Actinomycetota</taxon>
        <taxon>Actinomycetes</taxon>
        <taxon>Micrococcales</taxon>
        <taxon>Microbacteriaceae</taxon>
        <taxon>Microbacterium</taxon>
    </lineage>
</organism>
<dbReference type="Proteomes" id="UP001589611">
    <property type="component" value="Unassembled WGS sequence"/>
</dbReference>
<dbReference type="SUPFAM" id="SSF47413">
    <property type="entry name" value="lambda repressor-like DNA-binding domains"/>
    <property type="match status" value="1"/>
</dbReference>
<dbReference type="Gene3D" id="3.40.50.2300">
    <property type="match status" value="2"/>
</dbReference>
<dbReference type="InterPro" id="IPR000843">
    <property type="entry name" value="HTH_LacI"/>
</dbReference>
<evidence type="ECO:0000313" key="6">
    <source>
        <dbReference type="EMBL" id="MFB9646748.1"/>
    </source>
</evidence>
<keyword evidence="7" id="KW-1185">Reference proteome</keyword>
<evidence type="ECO:0000256" key="4">
    <source>
        <dbReference type="SAM" id="MobiDB-lite"/>
    </source>
</evidence>
<dbReference type="EMBL" id="JBHMBE010000004">
    <property type="protein sequence ID" value="MFB9646748.1"/>
    <property type="molecule type" value="Genomic_DNA"/>
</dbReference>
<dbReference type="SUPFAM" id="SSF53822">
    <property type="entry name" value="Periplasmic binding protein-like I"/>
    <property type="match status" value="1"/>
</dbReference>
<sequence>MVKINEVAAAAGVSISTVSYALSGKRPISPATRRRIEEAVRTLGYSPNAGARMLAGSRTQIFALTEPLRRDTHAPTHMAFVLATAVAARRSDYDILLLTDEDAKAGMSRVAANGLVDAILVLDVAPDDERVVLARAISTPTIFIGVPDDSDGLVCVDLDFAAAAALAVDRLADAGHTSLGLVGQPDVSYAKSNFPPRVRSAFEATAERRGLQAAFGTTGTKRTSRTATRRTVSQLLDAGATAFVLHCTEEAHAVVLAELAERGLNVPGDVSVVSVGASFDTGALATPVDSIPLVPEASCDLAVSLAIRSLGDDRPEPGLRLIPPTYESHGSVASVHRAPEPGPATDSDIHREEAVH</sequence>
<dbReference type="Pfam" id="PF13377">
    <property type="entry name" value="Peripla_BP_3"/>
    <property type="match status" value="1"/>
</dbReference>
<evidence type="ECO:0000256" key="3">
    <source>
        <dbReference type="ARBA" id="ARBA00023163"/>
    </source>
</evidence>
<feature type="region of interest" description="Disordered" evidence="4">
    <location>
        <begin position="325"/>
        <end position="356"/>
    </location>
</feature>
<dbReference type="SMART" id="SM00354">
    <property type="entry name" value="HTH_LACI"/>
    <property type="match status" value="1"/>
</dbReference>
<reference evidence="6 7" key="1">
    <citation type="submission" date="2024-09" db="EMBL/GenBank/DDBJ databases">
        <authorList>
            <person name="Sun Q."/>
            <person name="Mori K."/>
        </authorList>
    </citation>
    <scope>NUCLEOTIDE SEQUENCE [LARGE SCALE GENOMIC DNA]</scope>
    <source>
        <strain evidence="6 7">JCM 1342</strain>
    </source>
</reference>
<proteinExistence type="predicted"/>
<dbReference type="Pfam" id="PF00356">
    <property type="entry name" value="LacI"/>
    <property type="match status" value="1"/>
</dbReference>
<dbReference type="InterPro" id="IPR028082">
    <property type="entry name" value="Peripla_BP_I"/>
</dbReference>
<dbReference type="PANTHER" id="PTHR30146:SF153">
    <property type="entry name" value="LACTOSE OPERON REPRESSOR"/>
    <property type="match status" value="1"/>
</dbReference>
<dbReference type="GO" id="GO:0003677">
    <property type="term" value="F:DNA binding"/>
    <property type="evidence" value="ECO:0007669"/>
    <property type="project" value="UniProtKB-KW"/>
</dbReference>